<reference evidence="4" key="1">
    <citation type="submission" date="2018-07" db="EMBL/GenBank/DDBJ databases">
        <title>Streptacidiphilus bronchialis DSM 106435 chromosome.</title>
        <authorList>
            <person name="Batra D."/>
            <person name="Gulvik C.A."/>
        </authorList>
    </citation>
    <scope>NUCLEOTIDE SEQUENCE [LARGE SCALE GENOMIC DNA]</scope>
    <source>
        <strain evidence="4">DSM 106435</strain>
    </source>
</reference>
<evidence type="ECO:0000256" key="1">
    <source>
        <dbReference type="SAM" id="MobiDB-lite"/>
    </source>
</evidence>
<dbReference type="Gene3D" id="3.30.70.1060">
    <property type="entry name" value="Dimeric alpha+beta barrel"/>
    <property type="match status" value="1"/>
</dbReference>
<accession>A0A345T3J9</accession>
<proteinExistence type="predicted"/>
<sequence>MLFYLQMLWKIEGRLTLDQVWDLQLEEARTVAAEVRPIGMYEVAGQRRVIALVEWDSAEELDRTLLGRLPLREYLEIEAIWPLRTFESFLEDCKESATYGREGTMPLIDFSYRAGPLSDDRLDWLLPRLTKTLMWWEKVPDTERARASSMIWAQEFPAGRTLVGGSVEHDPYYRIDVKIPANRLDDHARAGIVRDFTTLVLTAEGSPVDSSRARRVRVLIRDVPADSWGVSGHRDWLRDYTSALDEISAGPADVGPAPHSATVPPTPDLPPA</sequence>
<feature type="domain" description="Muconolactone isomerase" evidence="2">
    <location>
        <begin position="1"/>
        <end position="87"/>
    </location>
</feature>
<dbReference type="KEGG" id="stri:C7M71_027350"/>
<evidence type="ECO:0000313" key="4">
    <source>
        <dbReference type="Proteomes" id="UP000249340"/>
    </source>
</evidence>
<dbReference type="InterPro" id="IPR011008">
    <property type="entry name" value="Dimeric_a/b-barrel"/>
</dbReference>
<dbReference type="InterPro" id="IPR026029">
    <property type="entry name" value="MLI_dom"/>
</dbReference>
<feature type="region of interest" description="Disordered" evidence="1">
    <location>
        <begin position="248"/>
        <end position="272"/>
    </location>
</feature>
<gene>
    <name evidence="3" type="ORF">C7M71_027350</name>
</gene>
<dbReference type="EMBL" id="CP031264">
    <property type="protein sequence ID" value="AXI80554.1"/>
    <property type="molecule type" value="Genomic_DNA"/>
</dbReference>
<dbReference type="RefSeq" id="WP_111490943.1">
    <property type="nucleotide sequence ID" value="NZ_CP031264.1"/>
</dbReference>
<dbReference type="Gene3D" id="3.30.429.10">
    <property type="entry name" value="Macrophage Migration Inhibitory Factor"/>
    <property type="match status" value="1"/>
</dbReference>
<dbReference type="Pfam" id="PF02426">
    <property type="entry name" value="MIase"/>
    <property type="match status" value="1"/>
</dbReference>
<organism evidence="3 4">
    <name type="scientific">Peterkaempfera bronchialis</name>
    <dbReference type="NCBI Taxonomy" id="2126346"/>
    <lineage>
        <taxon>Bacteria</taxon>
        <taxon>Bacillati</taxon>
        <taxon>Actinomycetota</taxon>
        <taxon>Actinomycetes</taxon>
        <taxon>Kitasatosporales</taxon>
        <taxon>Streptomycetaceae</taxon>
        <taxon>Peterkaempfera</taxon>
    </lineage>
</organism>
<keyword evidence="4" id="KW-1185">Reference proteome</keyword>
<dbReference type="SUPFAM" id="SSF54909">
    <property type="entry name" value="Dimeric alpha+beta barrel"/>
    <property type="match status" value="1"/>
</dbReference>
<evidence type="ECO:0000259" key="2">
    <source>
        <dbReference type="Pfam" id="PF02426"/>
    </source>
</evidence>
<dbReference type="Proteomes" id="UP000249340">
    <property type="component" value="Chromosome"/>
</dbReference>
<dbReference type="SUPFAM" id="SSF55331">
    <property type="entry name" value="Tautomerase/MIF"/>
    <property type="match status" value="1"/>
</dbReference>
<evidence type="ECO:0000313" key="3">
    <source>
        <dbReference type="EMBL" id="AXI80554.1"/>
    </source>
</evidence>
<dbReference type="InterPro" id="IPR014347">
    <property type="entry name" value="Tautomerase/MIF_sf"/>
</dbReference>
<dbReference type="OrthoDB" id="1438441at2"/>
<dbReference type="AlphaFoldDB" id="A0A345T3J9"/>
<name>A0A345T3J9_9ACTN</name>
<protein>
    <recommendedName>
        <fullName evidence="2">Muconolactone isomerase domain-containing protein</fullName>
    </recommendedName>
</protein>